<keyword evidence="4" id="KW-0055">Arginine biosynthesis</keyword>
<dbReference type="PATRIC" id="fig|1618484.3.peg.546"/>
<dbReference type="InterPro" id="IPR058047">
    <property type="entry name" value="CPSase_preATP-grasp"/>
</dbReference>
<dbReference type="FunFam" id="3.40.50.20:FF:000002">
    <property type="entry name" value="Carbamoyl-phosphate synthase large chain"/>
    <property type="match status" value="1"/>
</dbReference>
<dbReference type="Proteomes" id="UP000034004">
    <property type="component" value="Unassembled WGS sequence"/>
</dbReference>
<evidence type="ECO:0000259" key="21">
    <source>
        <dbReference type="PROSITE" id="PS51855"/>
    </source>
</evidence>
<evidence type="ECO:0000256" key="15">
    <source>
        <dbReference type="ARBA" id="ARBA00047359"/>
    </source>
</evidence>
<dbReference type="PROSITE" id="PS00867">
    <property type="entry name" value="CPSASE_2"/>
    <property type="match status" value="2"/>
</dbReference>
<feature type="domain" description="ATP-grasp" evidence="20">
    <location>
        <begin position="13"/>
        <end position="215"/>
    </location>
</feature>
<comment type="function">
    <text evidence="17">Small subunit of the glutamine-dependent carbamoyl phosphate synthetase (CPSase). CPSase catalyzes the formation of carbamoyl phosphate from the ammonia moiety of glutamine, carbonate, and phosphate donated by ATP, constituting the first step of the biosynthetic pathway leading to pyrimidine nucleotides. The large subunit (synthetase) binds the substrates ammonia (free or transferred from glutamine from the small subunit), hydrogencarbonate and ATP and carries out an ATP-coupled ligase reaction, activating hydrogencarbonate by forming carboxy phosphate which reacts with ammonia to form carbamoyl phosphate.</text>
</comment>
<evidence type="ECO:0000256" key="4">
    <source>
        <dbReference type="ARBA" id="ARBA00022571"/>
    </source>
</evidence>
<dbReference type="SMART" id="SM01096">
    <property type="entry name" value="CPSase_L_D3"/>
    <property type="match status" value="1"/>
</dbReference>
<dbReference type="GO" id="GO:0004087">
    <property type="term" value="F:carbamoyl-phosphate synthase (ammonia) activity"/>
    <property type="evidence" value="ECO:0007669"/>
    <property type="project" value="UniProtKB-EC"/>
</dbReference>
<dbReference type="EC" id="6.3.5.5" evidence="3"/>
<dbReference type="GO" id="GO:0005737">
    <property type="term" value="C:cytoplasm"/>
    <property type="evidence" value="ECO:0007669"/>
    <property type="project" value="TreeGrafter"/>
</dbReference>
<evidence type="ECO:0000259" key="20">
    <source>
        <dbReference type="PROSITE" id="PS50975"/>
    </source>
</evidence>
<dbReference type="Gene3D" id="3.30.470.20">
    <property type="entry name" value="ATP-grasp fold, B domain"/>
    <property type="match status" value="3"/>
</dbReference>
<evidence type="ECO:0000256" key="5">
    <source>
        <dbReference type="ARBA" id="ARBA00022598"/>
    </source>
</evidence>
<dbReference type="Pfam" id="PF25596">
    <property type="entry name" value="CPSase_L_D1"/>
    <property type="match status" value="1"/>
</dbReference>
<evidence type="ECO:0000256" key="17">
    <source>
        <dbReference type="ARBA" id="ARBA00060037"/>
    </source>
</evidence>
<comment type="pathway">
    <text evidence="1">Amino-acid biosynthesis; L-arginine biosynthesis; carbamoyl phosphate from bicarbonate: step 1/1.</text>
</comment>
<keyword evidence="8" id="KW-0677">Repeat</keyword>
<feature type="domain" description="MGS-like" evidence="21">
    <location>
        <begin position="804"/>
        <end position="948"/>
    </location>
</feature>
<dbReference type="GO" id="GO:0004088">
    <property type="term" value="F:carbamoyl-phosphate synthase (glutamine-hydrolyzing) activity"/>
    <property type="evidence" value="ECO:0007669"/>
    <property type="project" value="UniProtKB-EC"/>
</dbReference>
<dbReference type="Pfam" id="PF02786">
    <property type="entry name" value="CPSase_L_D2"/>
    <property type="match status" value="3"/>
</dbReference>
<keyword evidence="6" id="KW-0028">Amino-acid biosynthesis</keyword>
<dbReference type="PANTHER" id="PTHR11405:SF53">
    <property type="entry name" value="CARBAMOYL-PHOSPHATE SYNTHASE [AMMONIA], MITOCHONDRIAL"/>
    <property type="match status" value="1"/>
</dbReference>
<proteinExistence type="inferred from homology"/>
<dbReference type="GO" id="GO:0005524">
    <property type="term" value="F:ATP binding"/>
    <property type="evidence" value="ECO:0007669"/>
    <property type="project" value="UniProtKB-UniRule"/>
</dbReference>
<comment type="catalytic activity">
    <reaction evidence="15">
        <text>hydrogencarbonate + NH4(+) + 2 ATP = carbamoyl phosphate + 2 ADP + phosphate + 2 H(+)</text>
        <dbReference type="Rhea" id="RHEA:18029"/>
        <dbReference type="ChEBI" id="CHEBI:15378"/>
        <dbReference type="ChEBI" id="CHEBI:17544"/>
        <dbReference type="ChEBI" id="CHEBI:28938"/>
        <dbReference type="ChEBI" id="CHEBI:30616"/>
        <dbReference type="ChEBI" id="CHEBI:43474"/>
        <dbReference type="ChEBI" id="CHEBI:58228"/>
        <dbReference type="ChEBI" id="CHEBI:456216"/>
        <dbReference type="EC" id="6.3.4.16"/>
    </reaction>
</comment>
<dbReference type="InterPro" id="IPR016185">
    <property type="entry name" value="PreATP-grasp_dom_sf"/>
</dbReference>
<dbReference type="PROSITE" id="PS51855">
    <property type="entry name" value="MGS"/>
    <property type="match status" value="1"/>
</dbReference>
<feature type="domain" description="ATP-grasp" evidence="20">
    <location>
        <begin position="552"/>
        <end position="743"/>
    </location>
</feature>
<dbReference type="SUPFAM" id="SSF56059">
    <property type="entry name" value="Glutathione synthetase ATP-binding domain-like"/>
    <property type="match status" value="2"/>
</dbReference>
<accession>A0A0G0BCR2</accession>
<name>A0A0G0BCR2_9BACT</name>
<evidence type="ECO:0000256" key="6">
    <source>
        <dbReference type="ARBA" id="ARBA00022605"/>
    </source>
</evidence>
<evidence type="ECO:0000256" key="2">
    <source>
        <dbReference type="ARBA" id="ARBA00009799"/>
    </source>
</evidence>
<dbReference type="PRINTS" id="PR00098">
    <property type="entry name" value="CPSASE"/>
</dbReference>
<dbReference type="EC" id="6.3.4.16" evidence="14"/>
<feature type="non-terminal residue" evidence="22">
    <location>
        <position position="1"/>
    </location>
</feature>
<evidence type="ECO:0000256" key="12">
    <source>
        <dbReference type="ARBA" id="ARBA00022975"/>
    </source>
</evidence>
<dbReference type="AlphaFoldDB" id="A0A0G0BCR2"/>
<evidence type="ECO:0000313" key="22">
    <source>
        <dbReference type="EMBL" id="KKP61401.1"/>
    </source>
</evidence>
<dbReference type="InterPro" id="IPR005483">
    <property type="entry name" value="CPSase_dom"/>
</dbReference>
<dbReference type="SUPFAM" id="SSF52440">
    <property type="entry name" value="PreATP-grasp domain"/>
    <property type="match status" value="1"/>
</dbReference>
<dbReference type="InterPro" id="IPR036897">
    <property type="entry name" value="CarbamoylP_synth_lsu_oligo_sf"/>
</dbReference>
<evidence type="ECO:0000256" key="19">
    <source>
        <dbReference type="PROSITE-ProRule" id="PRU00409"/>
    </source>
</evidence>
<dbReference type="Gene3D" id="3.40.50.20">
    <property type="match status" value="1"/>
</dbReference>
<organism evidence="22 23">
    <name type="scientific">Candidatus Roizmanbacteria bacterium GW2011_GWC2_34_23</name>
    <dbReference type="NCBI Taxonomy" id="1618484"/>
    <lineage>
        <taxon>Bacteria</taxon>
        <taxon>Candidatus Roizmaniibacteriota</taxon>
    </lineage>
</organism>
<comment type="similarity">
    <text evidence="2">Belongs to the CarB family.</text>
</comment>
<dbReference type="Pfam" id="PF02787">
    <property type="entry name" value="CPSase_L_D3"/>
    <property type="match status" value="1"/>
</dbReference>
<evidence type="ECO:0000256" key="3">
    <source>
        <dbReference type="ARBA" id="ARBA00012738"/>
    </source>
</evidence>
<evidence type="ECO:0000256" key="14">
    <source>
        <dbReference type="ARBA" id="ARBA00044063"/>
    </source>
</evidence>
<gene>
    <name evidence="22" type="ORF">UR56_C0014G0034</name>
</gene>
<dbReference type="STRING" id="1618484.UR56_C0014G0034"/>
<evidence type="ECO:0000256" key="13">
    <source>
        <dbReference type="ARBA" id="ARBA00023211"/>
    </source>
</evidence>
<reference evidence="22 23" key="1">
    <citation type="journal article" date="2015" name="Nature">
        <title>rRNA introns, odd ribosomes, and small enigmatic genomes across a large radiation of phyla.</title>
        <authorList>
            <person name="Brown C.T."/>
            <person name="Hug L.A."/>
            <person name="Thomas B.C."/>
            <person name="Sharon I."/>
            <person name="Castelle C.J."/>
            <person name="Singh A."/>
            <person name="Wilkins M.J."/>
            <person name="Williams K.H."/>
            <person name="Banfield J.F."/>
        </authorList>
    </citation>
    <scope>NUCLEOTIDE SEQUENCE [LARGE SCALE GENOMIC DNA]</scope>
</reference>
<dbReference type="EMBL" id="LBPR01000014">
    <property type="protein sequence ID" value="KKP61401.1"/>
    <property type="molecule type" value="Genomic_DNA"/>
</dbReference>
<evidence type="ECO:0000256" key="18">
    <source>
        <dbReference type="ARBA" id="ARBA00069524"/>
    </source>
</evidence>
<dbReference type="InterPro" id="IPR011607">
    <property type="entry name" value="MGS-like_dom"/>
</dbReference>
<dbReference type="InterPro" id="IPR011761">
    <property type="entry name" value="ATP-grasp"/>
</dbReference>
<dbReference type="GO" id="GO:0006541">
    <property type="term" value="P:glutamine metabolic process"/>
    <property type="evidence" value="ECO:0007669"/>
    <property type="project" value="TreeGrafter"/>
</dbReference>
<dbReference type="Gene3D" id="1.10.1030.10">
    <property type="entry name" value="Carbamoyl-phosphate synthetase, large subunit oligomerisation domain"/>
    <property type="match status" value="1"/>
</dbReference>
<keyword evidence="7" id="KW-0479">Metal-binding</keyword>
<evidence type="ECO:0000256" key="16">
    <source>
        <dbReference type="ARBA" id="ARBA00048816"/>
    </source>
</evidence>
<dbReference type="SUPFAM" id="SSF48108">
    <property type="entry name" value="Carbamoyl phosphate synthetase, large subunit connection domain"/>
    <property type="match status" value="1"/>
</dbReference>
<evidence type="ECO:0000256" key="10">
    <source>
        <dbReference type="ARBA" id="ARBA00022840"/>
    </source>
</evidence>
<comment type="catalytic activity">
    <reaction evidence="16">
        <text>hydrogencarbonate + L-glutamine + 2 ATP + H2O = carbamoyl phosphate + L-glutamate + 2 ADP + phosphate + 2 H(+)</text>
        <dbReference type="Rhea" id="RHEA:18633"/>
        <dbReference type="ChEBI" id="CHEBI:15377"/>
        <dbReference type="ChEBI" id="CHEBI:15378"/>
        <dbReference type="ChEBI" id="CHEBI:17544"/>
        <dbReference type="ChEBI" id="CHEBI:29985"/>
        <dbReference type="ChEBI" id="CHEBI:30616"/>
        <dbReference type="ChEBI" id="CHEBI:43474"/>
        <dbReference type="ChEBI" id="CHEBI:58228"/>
        <dbReference type="ChEBI" id="CHEBI:58359"/>
        <dbReference type="ChEBI" id="CHEBI:456216"/>
        <dbReference type="EC" id="6.3.5.5"/>
    </reaction>
</comment>
<dbReference type="Gene3D" id="3.40.50.1380">
    <property type="entry name" value="Methylglyoxal synthase-like domain"/>
    <property type="match status" value="1"/>
</dbReference>
<keyword evidence="12" id="KW-0665">Pyrimidine biosynthesis</keyword>
<evidence type="ECO:0000256" key="11">
    <source>
        <dbReference type="ARBA" id="ARBA00022842"/>
    </source>
</evidence>
<evidence type="ECO:0000256" key="7">
    <source>
        <dbReference type="ARBA" id="ARBA00022723"/>
    </source>
</evidence>
<dbReference type="SMART" id="SM00851">
    <property type="entry name" value="MGS"/>
    <property type="match status" value="1"/>
</dbReference>
<dbReference type="InterPro" id="IPR005480">
    <property type="entry name" value="CPSase_lsu_oligo"/>
</dbReference>
<dbReference type="InterPro" id="IPR005479">
    <property type="entry name" value="CPAse_ATP-bd"/>
</dbReference>
<comment type="caution">
    <text evidence="22">The sequence shown here is derived from an EMBL/GenBank/DDBJ whole genome shotgun (WGS) entry which is preliminary data.</text>
</comment>
<dbReference type="FunFam" id="3.30.470.20:FF:000026">
    <property type="entry name" value="Carbamoyl-phosphate synthase large chain"/>
    <property type="match status" value="1"/>
</dbReference>
<evidence type="ECO:0000256" key="1">
    <source>
        <dbReference type="ARBA" id="ARBA00005077"/>
    </source>
</evidence>
<dbReference type="GO" id="GO:0046872">
    <property type="term" value="F:metal ion binding"/>
    <property type="evidence" value="ECO:0007669"/>
    <property type="project" value="UniProtKB-KW"/>
</dbReference>
<dbReference type="Pfam" id="PF02142">
    <property type="entry name" value="MGS"/>
    <property type="match status" value="1"/>
</dbReference>
<evidence type="ECO:0000313" key="23">
    <source>
        <dbReference type="Proteomes" id="UP000034004"/>
    </source>
</evidence>
<dbReference type="FunFam" id="3.30.1490.20:FF:000001">
    <property type="entry name" value="Carbamoyl-phosphate synthase large chain"/>
    <property type="match status" value="1"/>
</dbReference>
<keyword evidence="9 19" id="KW-0547">Nucleotide-binding</keyword>
<dbReference type="NCBIfam" id="NF003671">
    <property type="entry name" value="PRK05294.1"/>
    <property type="match status" value="1"/>
</dbReference>
<evidence type="ECO:0000256" key="9">
    <source>
        <dbReference type="ARBA" id="ARBA00022741"/>
    </source>
</evidence>
<keyword evidence="10 19" id="KW-0067">ATP-binding</keyword>
<dbReference type="InterPro" id="IPR036914">
    <property type="entry name" value="MGS-like_dom_sf"/>
</dbReference>
<dbReference type="PROSITE" id="PS00866">
    <property type="entry name" value="CPSASE_1"/>
    <property type="match status" value="1"/>
</dbReference>
<dbReference type="GO" id="GO:0006526">
    <property type="term" value="P:L-arginine biosynthetic process"/>
    <property type="evidence" value="ECO:0007669"/>
    <property type="project" value="UniProtKB-KW"/>
</dbReference>
<evidence type="ECO:0000256" key="8">
    <source>
        <dbReference type="ARBA" id="ARBA00022737"/>
    </source>
</evidence>
<dbReference type="PROSITE" id="PS50975">
    <property type="entry name" value="ATP_GRASP"/>
    <property type="match status" value="2"/>
</dbReference>
<sequence length="948" mass="106403">TTVETGIKKAQGIGYPIMVRAGFSLGGQKSGVVHNEKEFSFLAQKALAFSPQILVEKYLHHYKEIEYEVVRDQYDNCVTVCNMENFDPLGIHTGESIVVAPSQTLTNFEYHFLRELSIKIVRSLGIIGECNVQFALSPNPSTETAGVEAPGILTAWRRPIESRTLAGKETRQAPSLASPLEYYVIEVNARLSRSSALASKATGYPLAYVAAKNQVTQITQSFFEPALDYIVVKIPRWDMDKFKGTTEKIGSSMKSVGEIMAIGRTFEEAIQKGVRMLDIGAQGVTDNNFDLTIDEILAKIKQANSKRIFFITKALKLGITVQKIYELSGIDPWFLHRLKAIVEAERELTAVRALRAMPQHQLLRLKQLGFSDKKIGEGLGIRELEVREIRKKHKIIPSVFQIDTLAGEFPAKTNYLYTTYNGSHHDVTPIGEKGVMVLGSGPYRIGSSVEFDWTCVNTALKLKKFGKKSIIINCNPETVSTDYDISDRLYFEELSFERVADIYEFEQSSSVVVSVGGQTPNNIANKVDKYGIKILGTSAVDIDRAEDRKKFSQLLDDLEIKQPIWNSFADMEVALKFAREVGYPILVRPSYVLSGAAMNLCYNPIELKHFIEKATNINKKHPVTISKYMVNAREIEFDGVAESGKVKVFAISNHIEHAGVHSGDATIVYPAERVRFFSGERMIEIAKQLSKSLNISGPFNIQFMVKDNEVYVIEMNLRASRTFPFISKVTGVNFAEVIVDSFFGKSREYKIKYPNYVAVKAPQFSFARMEGADPVLGVEMGSTGEVACFGETAEEAYLKSLLSTGLSLKNKTALVTIGGDDFKLRFAESIWRLKNLGFKLYATKKTHLFLKTKGVRTKIVYKLFEKTSPTVIDLIEKHQVSLVINLSEDYNNEGSFKRVITDGYLIRRAAIDNNIPLFTDLNSARFFVNSLDKYKISDLKIKSWDEYL</sequence>
<dbReference type="GO" id="GO:0006221">
    <property type="term" value="P:pyrimidine nucleotide biosynthetic process"/>
    <property type="evidence" value="ECO:0007669"/>
    <property type="project" value="UniProtKB-KW"/>
</dbReference>
<protein>
    <recommendedName>
        <fullName evidence="18">Carbamoyl phosphate synthase pyrimidine-specific large chain</fullName>
        <ecNumber evidence="14">6.3.4.16</ecNumber>
        <ecNumber evidence="3">6.3.5.5</ecNumber>
    </recommendedName>
</protein>
<keyword evidence="11" id="KW-0460">Magnesium</keyword>
<dbReference type="SUPFAM" id="SSF52335">
    <property type="entry name" value="Methylglyoxal synthase-like"/>
    <property type="match status" value="1"/>
</dbReference>
<dbReference type="PANTHER" id="PTHR11405">
    <property type="entry name" value="CARBAMOYLTRANSFERASE FAMILY MEMBER"/>
    <property type="match status" value="1"/>
</dbReference>
<keyword evidence="5" id="KW-0436">Ligase</keyword>
<dbReference type="FunFam" id="1.10.1030.10:FF:000002">
    <property type="entry name" value="Carbamoyl-phosphate synthase large chain"/>
    <property type="match status" value="1"/>
</dbReference>
<keyword evidence="13" id="KW-0464">Manganese</keyword>